<keyword evidence="1" id="KW-0472">Membrane</keyword>
<keyword evidence="1" id="KW-0812">Transmembrane</keyword>
<dbReference type="EMBL" id="LN835309">
    <property type="protein sequence ID" value="CRH02609.1"/>
    <property type="molecule type" value="Genomic_DNA"/>
</dbReference>
<gene>
    <name evidence="2" type="ORF">PRELSG_1434200</name>
</gene>
<feature type="transmembrane region" description="Helical" evidence="1">
    <location>
        <begin position="401"/>
        <end position="422"/>
    </location>
</feature>
<accession>A0A1J1HAV1</accession>
<keyword evidence="1" id="KW-1133">Transmembrane helix</keyword>
<dbReference type="OrthoDB" id="385596at2759"/>
<dbReference type="GeneID" id="39738774"/>
<protein>
    <submittedName>
        <fullName evidence="2">Uncharacterized protein</fullName>
    </submittedName>
</protein>
<evidence type="ECO:0000313" key="2">
    <source>
        <dbReference type="EMBL" id="CRH02609.1"/>
    </source>
</evidence>
<evidence type="ECO:0000313" key="3">
    <source>
        <dbReference type="Proteomes" id="UP000220158"/>
    </source>
</evidence>
<dbReference type="KEGG" id="prel:PRELSG_1434200"/>
<organism evidence="2 3">
    <name type="scientific">Plasmodium relictum</name>
    <dbReference type="NCBI Taxonomy" id="85471"/>
    <lineage>
        <taxon>Eukaryota</taxon>
        <taxon>Sar</taxon>
        <taxon>Alveolata</taxon>
        <taxon>Apicomplexa</taxon>
        <taxon>Aconoidasida</taxon>
        <taxon>Haemosporida</taxon>
        <taxon>Plasmodiidae</taxon>
        <taxon>Plasmodium</taxon>
        <taxon>Plasmodium (Haemamoeba)</taxon>
    </lineage>
</organism>
<name>A0A1J1HAV1_PLARL</name>
<dbReference type="VEuPathDB" id="PlasmoDB:PRELSG_1434200"/>
<evidence type="ECO:0000256" key="1">
    <source>
        <dbReference type="SAM" id="Phobius"/>
    </source>
</evidence>
<proteinExistence type="predicted"/>
<reference evidence="2 3" key="1">
    <citation type="submission" date="2015-04" db="EMBL/GenBank/DDBJ databases">
        <authorList>
            <consortium name="Pathogen Informatics"/>
        </authorList>
    </citation>
    <scope>NUCLEOTIDE SEQUENCE [LARGE SCALE GENOMIC DNA]</scope>
    <source>
        <strain evidence="2 3">SGS1</strain>
    </source>
</reference>
<keyword evidence="3" id="KW-1185">Reference proteome</keyword>
<dbReference type="OMA" id="MWIINNK"/>
<dbReference type="RefSeq" id="XP_028535129.1">
    <property type="nucleotide sequence ID" value="XM_028679413.1"/>
</dbReference>
<feature type="transmembrane region" description="Helical" evidence="1">
    <location>
        <begin position="12"/>
        <end position="31"/>
    </location>
</feature>
<sequence length="440" mass="52510">MNICINNKYRKFRIIILILYFSLIKLDALTINNKKKSNSPYKNEEKSIPINKVIPYFDEVMTIYHDNILKKVNSENNICIKSIKNHNSLNPPFETKYKINSQEFVADIKRESNIFNYTKRLLKNLNFDICNKILEFSIPSNKHICEFHSFYNYFLYIDYLRKEKTEKIEKELEEGGFIFIKLPEIYNLKLGIANFAEDEYIIKNGTLENNFIKIDVTTIISNNVCSNSNKEELDDEENENNKSFYNQNEVKNARFAIITSHKLSDIIIFSIKNINLDYLHNYKNMKNVVKLKKHIKSKYMEWEDWSPCYSECKNNFAYKCRYNNCKDDKNFCDQNFHINFHECESTTCDELLKEDNEKIREDVMNPLDNDEIKIKDVNMLRDTKDKNNINFFMWLINNKKLSLGLLIFVIGVIILSCIYCYINSSLNFYNDEEYYVSKYM</sequence>
<dbReference type="Proteomes" id="UP000220158">
    <property type="component" value="Chromosome 14"/>
</dbReference>
<dbReference type="AlphaFoldDB" id="A0A1J1HAV1"/>